<name>A0A090NIG2_SHIDY</name>
<accession>A0A090NIG2</accession>
<proteinExistence type="predicted"/>
<dbReference type="Proteomes" id="UP000017944">
    <property type="component" value="Unassembled WGS sequence"/>
</dbReference>
<reference evidence="1 2" key="1">
    <citation type="submission" date="2013-10" db="EMBL/GenBank/DDBJ databases">
        <title>Draft genomes and the virulence plasmids of Sd1617 vaccine constructs: WRSd3 and WRSd5.</title>
        <authorList>
            <person name="Aksomboon Vongsawan A."/>
            <person name="Venkatesan M.M."/>
            <person name="Vaisvil B."/>
            <person name="Emel G."/>
            <person name="Kepatral V."/>
            <person name="Sethabutr O."/>
            <person name="Serichantalergs O."/>
            <person name="Mason C."/>
        </authorList>
    </citation>
    <scope>NUCLEOTIDE SEQUENCE [LARGE SCALE GENOMIC DNA]</scope>
    <source>
        <strain evidence="1 2">WRSd3</strain>
    </source>
</reference>
<comment type="caution">
    <text evidence="1">The sequence shown here is derived from an EMBL/GenBank/DDBJ whole genome shotgun (WGS) entry which is preliminary data.</text>
</comment>
<dbReference type="EMBL" id="AXUT01000138">
    <property type="protein sequence ID" value="ESU79851.1"/>
    <property type="molecule type" value="Genomic_DNA"/>
</dbReference>
<gene>
    <name evidence="1" type="ORF">WRSd3_01837</name>
</gene>
<evidence type="ECO:0000313" key="2">
    <source>
        <dbReference type="Proteomes" id="UP000017944"/>
    </source>
</evidence>
<sequence>MRRERLIQPTNLCKFNKLQEIRRPDKTRQASHQASVLAY</sequence>
<evidence type="ECO:0008006" key="3">
    <source>
        <dbReference type="Google" id="ProtNLM"/>
    </source>
</evidence>
<organism evidence="1 2">
    <name type="scientific">Shigella dysenteriae WRSd3</name>
    <dbReference type="NCBI Taxonomy" id="1401327"/>
    <lineage>
        <taxon>Bacteria</taxon>
        <taxon>Pseudomonadati</taxon>
        <taxon>Pseudomonadota</taxon>
        <taxon>Gammaproteobacteria</taxon>
        <taxon>Enterobacterales</taxon>
        <taxon>Enterobacteriaceae</taxon>
        <taxon>Shigella</taxon>
    </lineage>
</organism>
<dbReference type="AlphaFoldDB" id="A0A090NIG2"/>
<evidence type="ECO:0000313" key="1">
    <source>
        <dbReference type="EMBL" id="ESU79851.1"/>
    </source>
</evidence>
<protein>
    <recommendedName>
        <fullName evidence="3">Phosphopantetheinyl transferase</fullName>
    </recommendedName>
</protein>